<protein>
    <recommendedName>
        <fullName evidence="3">HAT C-terminal dimerisation domain-containing protein</fullName>
    </recommendedName>
</protein>
<sequence>MYTGEIPLDAISESFEEEEEEDLEQEFANDIFKIEEDEEDLTNIIIELNETPLETRKQQEVYHNIYQITKTQLIQAGSLIDIQKDYIEDKYDTYLFEDPRKLQIIDYSVDPPYEFWKKAFCFNESWEMFAELALRYSCSFTSESIVERYLSIQKCIQGDKMTNISTPVVKARMQLHQSSK</sequence>
<proteinExistence type="predicted"/>
<evidence type="ECO:0000313" key="1">
    <source>
        <dbReference type="EMBL" id="KAK8853989.1"/>
    </source>
</evidence>
<reference evidence="1 2" key="1">
    <citation type="submission" date="2024-04" db="EMBL/GenBank/DDBJ databases">
        <title>Tritrichomonas musculus Genome.</title>
        <authorList>
            <person name="Alves-Ferreira E."/>
            <person name="Grigg M."/>
            <person name="Lorenzi H."/>
            <person name="Galac M."/>
        </authorList>
    </citation>
    <scope>NUCLEOTIDE SEQUENCE [LARGE SCALE GENOMIC DNA]</scope>
    <source>
        <strain evidence="1 2">EAF2021</strain>
    </source>
</reference>
<accession>A0ABR2HWG6</accession>
<organism evidence="1 2">
    <name type="scientific">Tritrichomonas musculus</name>
    <dbReference type="NCBI Taxonomy" id="1915356"/>
    <lineage>
        <taxon>Eukaryota</taxon>
        <taxon>Metamonada</taxon>
        <taxon>Parabasalia</taxon>
        <taxon>Tritrichomonadida</taxon>
        <taxon>Tritrichomonadidae</taxon>
        <taxon>Tritrichomonas</taxon>
    </lineage>
</organism>
<dbReference type="Proteomes" id="UP001470230">
    <property type="component" value="Unassembled WGS sequence"/>
</dbReference>
<comment type="caution">
    <text evidence="1">The sequence shown here is derived from an EMBL/GenBank/DDBJ whole genome shotgun (WGS) entry which is preliminary data.</text>
</comment>
<name>A0ABR2HWG6_9EUKA</name>
<keyword evidence="2" id="KW-1185">Reference proteome</keyword>
<evidence type="ECO:0000313" key="2">
    <source>
        <dbReference type="Proteomes" id="UP001470230"/>
    </source>
</evidence>
<evidence type="ECO:0008006" key="3">
    <source>
        <dbReference type="Google" id="ProtNLM"/>
    </source>
</evidence>
<gene>
    <name evidence="1" type="ORF">M9Y10_016538</name>
</gene>
<dbReference type="EMBL" id="JAPFFF010000021">
    <property type="protein sequence ID" value="KAK8853989.1"/>
    <property type="molecule type" value="Genomic_DNA"/>
</dbReference>